<dbReference type="AlphaFoldDB" id="A0A6G1L5C6"/>
<evidence type="ECO:0000313" key="1">
    <source>
        <dbReference type="EMBL" id="KAF2768131.1"/>
    </source>
</evidence>
<proteinExistence type="predicted"/>
<protein>
    <submittedName>
        <fullName evidence="1">Uncharacterized protein</fullName>
    </submittedName>
</protein>
<reference evidence="1" key="1">
    <citation type="journal article" date="2020" name="Stud. Mycol.">
        <title>101 Dothideomycetes genomes: a test case for predicting lifestyles and emergence of pathogens.</title>
        <authorList>
            <person name="Haridas S."/>
            <person name="Albert R."/>
            <person name="Binder M."/>
            <person name="Bloem J."/>
            <person name="Labutti K."/>
            <person name="Salamov A."/>
            <person name="Andreopoulos B."/>
            <person name="Baker S."/>
            <person name="Barry K."/>
            <person name="Bills G."/>
            <person name="Bluhm B."/>
            <person name="Cannon C."/>
            <person name="Castanera R."/>
            <person name="Culley D."/>
            <person name="Daum C."/>
            <person name="Ezra D."/>
            <person name="Gonzalez J."/>
            <person name="Henrissat B."/>
            <person name="Kuo A."/>
            <person name="Liang C."/>
            <person name="Lipzen A."/>
            <person name="Lutzoni F."/>
            <person name="Magnuson J."/>
            <person name="Mondo S."/>
            <person name="Nolan M."/>
            <person name="Ohm R."/>
            <person name="Pangilinan J."/>
            <person name="Park H.-J."/>
            <person name="Ramirez L."/>
            <person name="Alfaro M."/>
            <person name="Sun H."/>
            <person name="Tritt A."/>
            <person name="Yoshinaga Y."/>
            <person name="Zwiers L.-H."/>
            <person name="Turgeon B."/>
            <person name="Goodwin S."/>
            <person name="Spatafora J."/>
            <person name="Crous P."/>
            <person name="Grigoriev I."/>
        </authorList>
    </citation>
    <scope>NUCLEOTIDE SEQUENCE</scope>
    <source>
        <strain evidence="1">CBS 116005</strain>
    </source>
</reference>
<sequence length="85" mass="10057">MKWQEELLWELGVLSRYGGHQEVNRLLIERRDARMQEKGQTGPEWACMKWRDAQSLRLQFQEEGRHEGVCGGRKVLVKVHHQTTT</sequence>
<dbReference type="Proteomes" id="UP000799436">
    <property type="component" value="Unassembled WGS sequence"/>
</dbReference>
<organism evidence="1 2">
    <name type="scientific">Teratosphaeria nubilosa</name>
    <dbReference type="NCBI Taxonomy" id="161662"/>
    <lineage>
        <taxon>Eukaryota</taxon>
        <taxon>Fungi</taxon>
        <taxon>Dikarya</taxon>
        <taxon>Ascomycota</taxon>
        <taxon>Pezizomycotina</taxon>
        <taxon>Dothideomycetes</taxon>
        <taxon>Dothideomycetidae</taxon>
        <taxon>Mycosphaerellales</taxon>
        <taxon>Teratosphaeriaceae</taxon>
        <taxon>Teratosphaeria</taxon>
    </lineage>
</organism>
<keyword evidence="2" id="KW-1185">Reference proteome</keyword>
<evidence type="ECO:0000313" key="2">
    <source>
        <dbReference type="Proteomes" id="UP000799436"/>
    </source>
</evidence>
<accession>A0A6G1L5C6</accession>
<gene>
    <name evidence="1" type="ORF">EJ03DRAFT_133236</name>
</gene>
<name>A0A6G1L5C6_9PEZI</name>
<dbReference type="EMBL" id="ML995847">
    <property type="protein sequence ID" value="KAF2768131.1"/>
    <property type="molecule type" value="Genomic_DNA"/>
</dbReference>